<dbReference type="GO" id="GO:0008616">
    <property type="term" value="P:tRNA queuosine(34) biosynthetic process"/>
    <property type="evidence" value="ECO:0007669"/>
    <property type="project" value="UniProtKB-KW"/>
</dbReference>
<evidence type="ECO:0000256" key="9">
    <source>
        <dbReference type="PIRSR" id="PIRSR006113-1"/>
    </source>
</evidence>
<name>A0A1D9G462_MOOP1</name>
<dbReference type="UniPathway" id="UPA00391"/>
<evidence type="ECO:0000256" key="8">
    <source>
        <dbReference type="PIRNR" id="PIRNR006113"/>
    </source>
</evidence>
<evidence type="ECO:0000256" key="2">
    <source>
        <dbReference type="ARBA" id="ARBA00008900"/>
    </source>
</evidence>
<keyword evidence="5 8" id="KW-0862">Zinc</keyword>
<feature type="region of interest" description="Disordered" evidence="11">
    <location>
        <begin position="122"/>
        <end position="142"/>
    </location>
</feature>
<dbReference type="GO" id="GO:0070497">
    <property type="term" value="F:6-carboxytetrahydropterin synthase activity"/>
    <property type="evidence" value="ECO:0007669"/>
    <property type="project" value="UniProtKB-EC"/>
</dbReference>
<evidence type="ECO:0000256" key="5">
    <source>
        <dbReference type="ARBA" id="ARBA00022833"/>
    </source>
</evidence>
<comment type="pathway">
    <text evidence="1 8">Purine metabolism; 7-cyano-7-deazaguanine biosynthesis.</text>
</comment>
<dbReference type="Pfam" id="PF01242">
    <property type="entry name" value="PTPS"/>
    <property type="match status" value="1"/>
</dbReference>
<keyword evidence="8" id="KW-0671">Queuosine biosynthesis</keyword>
<keyword evidence="6 8" id="KW-0456">Lyase</keyword>
<dbReference type="InterPro" id="IPR038418">
    <property type="entry name" value="6-PTP_synth/QueD_sf"/>
</dbReference>
<dbReference type="InterPro" id="IPR007115">
    <property type="entry name" value="6-PTP_synth/QueD"/>
</dbReference>
<dbReference type="PANTHER" id="PTHR12589:SF7">
    <property type="entry name" value="6-PYRUVOYL TETRAHYDROBIOPTERIN SYNTHASE"/>
    <property type="match status" value="1"/>
</dbReference>
<comment type="catalytic activity">
    <reaction evidence="7 8">
        <text>7,8-dihydroneopterin 3'-triphosphate + H2O = 6-carboxy-5,6,7,8-tetrahydropterin + triphosphate + acetaldehyde + 2 H(+)</text>
        <dbReference type="Rhea" id="RHEA:27966"/>
        <dbReference type="ChEBI" id="CHEBI:15343"/>
        <dbReference type="ChEBI" id="CHEBI:15377"/>
        <dbReference type="ChEBI" id="CHEBI:15378"/>
        <dbReference type="ChEBI" id="CHEBI:18036"/>
        <dbReference type="ChEBI" id="CHEBI:58462"/>
        <dbReference type="ChEBI" id="CHEBI:61032"/>
        <dbReference type="EC" id="4.1.2.50"/>
    </reaction>
</comment>
<feature type="active site" description="Proton acceptor" evidence="9">
    <location>
        <position position="26"/>
    </location>
</feature>
<evidence type="ECO:0000256" key="7">
    <source>
        <dbReference type="ARBA" id="ARBA00048807"/>
    </source>
</evidence>
<dbReference type="Proteomes" id="UP000176944">
    <property type="component" value="Chromosome"/>
</dbReference>
<evidence type="ECO:0000256" key="10">
    <source>
        <dbReference type="PIRSR" id="PIRSR006113-2"/>
    </source>
</evidence>
<feature type="active site" description="Charge relay system" evidence="9">
    <location>
        <position position="115"/>
    </location>
</feature>
<dbReference type="SUPFAM" id="SSF55620">
    <property type="entry name" value="Tetrahydrobiopterin biosynthesis enzymes-like"/>
    <property type="match status" value="1"/>
</dbReference>
<feature type="compositionally biased region" description="Basic and acidic residues" evidence="11">
    <location>
        <begin position="127"/>
        <end position="142"/>
    </location>
</feature>
<evidence type="ECO:0000256" key="11">
    <source>
        <dbReference type="SAM" id="MobiDB-lite"/>
    </source>
</evidence>
<dbReference type="PANTHER" id="PTHR12589">
    <property type="entry name" value="PYRUVOYL TETRAHYDROBIOPTERIN SYNTHASE"/>
    <property type="match status" value="1"/>
</dbReference>
<dbReference type="GO" id="GO:0046872">
    <property type="term" value="F:metal ion binding"/>
    <property type="evidence" value="ECO:0007669"/>
    <property type="project" value="UniProtKB-KW"/>
</dbReference>
<reference evidence="13" key="1">
    <citation type="submission" date="2016-10" db="EMBL/GenBank/DDBJ databases">
        <title>Comparative genomics uncovers the prolific and rare metabolic potential of the cyanobacterial genus Moorea.</title>
        <authorList>
            <person name="Leao T."/>
            <person name="Castelao G."/>
            <person name="Korobeynikov A."/>
            <person name="Monroe E.A."/>
            <person name="Podell S."/>
            <person name="Glukhov E."/>
            <person name="Allen E."/>
            <person name="Gerwick W.H."/>
            <person name="Gerwick L."/>
        </authorList>
    </citation>
    <scope>NUCLEOTIDE SEQUENCE [LARGE SCALE GENOMIC DNA]</scope>
    <source>
        <strain evidence="13">JHB</strain>
    </source>
</reference>
<dbReference type="Gene3D" id="3.30.479.10">
    <property type="entry name" value="6-pyruvoyl tetrahydropterin synthase/QueD"/>
    <property type="match status" value="1"/>
</dbReference>
<comment type="cofactor">
    <cofactor evidence="8 10">
        <name>Zn(2+)</name>
        <dbReference type="ChEBI" id="CHEBI:29105"/>
    </cofactor>
    <text evidence="8 10">Binds 1 zinc ion per subunit.</text>
</comment>
<proteinExistence type="inferred from homology"/>
<comment type="similarity">
    <text evidence="2 8">Belongs to the PTPS family. QueD subfamily.</text>
</comment>
<dbReference type="AlphaFoldDB" id="A0A1D9G462"/>
<keyword evidence="4 8" id="KW-0479">Metal-binding</keyword>
<evidence type="ECO:0000313" key="12">
    <source>
        <dbReference type="EMBL" id="AOY82408.2"/>
    </source>
</evidence>
<dbReference type="EMBL" id="CP017708">
    <property type="protein sequence ID" value="AOY82408.2"/>
    <property type="molecule type" value="Genomic_DNA"/>
</dbReference>
<organism evidence="12 13">
    <name type="scientific">Moorena producens (strain JHB)</name>
    <dbReference type="NCBI Taxonomy" id="1454205"/>
    <lineage>
        <taxon>Bacteria</taxon>
        <taxon>Bacillati</taxon>
        <taxon>Cyanobacteriota</taxon>
        <taxon>Cyanophyceae</taxon>
        <taxon>Coleofasciculales</taxon>
        <taxon>Coleofasciculaceae</taxon>
        <taxon>Moorena</taxon>
    </lineage>
</organism>
<evidence type="ECO:0000313" key="13">
    <source>
        <dbReference type="Proteomes" id="UP000176944"/>
    </source>
</evidence>
<evidence type="ECO:0000256" key="4">
    <source>
        <dbReference type="ARBA" id="ARBA00022723"/>
    </source>
</evidence>
<evidence type="ECO:0000256" key="1">
    <source>
        <dbReference type="ARBA" id="ARBA00005061"/>
    </source>
</evidence>
<dbReference type="NCBIfam" id="TIGR03367">
    <property type="entry name" value="queuosine_QueD"/>
    <property type="match status" value="1"/>
</dbReference>
<dbReference type="PIRSF" id="PIRSF006113">
    <property type="entry name" value="PTP_synth"/>
    <property type="match status" value="1"/>
</dbReference>
<dbReference type="EC" id="4.-.-.-" evidence="8"/>
<feature type="binding site" evidence="10">
    <location>
        <position position="17"/>
    </location>
    <ligand>
        <name>Zn(2+)</name>
        <dbReference type="ChEBI" id="CHEBI:29105"/>
    </ligand>
</feature>
<accession>A0A1D9G462</accession>
<evidence type="ECO:0000256" key="6">
    <source>
        <dbReference type="ARBA" id="ARBA00023239"/>
    </source>
</evidence>
<gene>
    <name evidence="12" type="primary">queD</name>
    <name evidence="12" type="ORF">BJP36_23360</name>
</gene>
<evidence type="ECO:0000256" key="3">
    <source>
        <dbReference type="ARBA" id="ARBA00018141"/>
    </source>
</evidence>
<feature type="binding site" evidence="10">
    <location>
        <position position="30"/>
    </location>
    <ligand>
        <name>Zn(2+)</name>
        <dbReference type="ChEBI" id="CHEBI:29105"/>
    </ligand>
</feature>
<feature type="binding site" evidence="10">
    <location>
        <position position="32"/>
    </location>
    <ligand>
        <name>Zn(2+)</name>
        <dbReference type="ChEBI" id="CHEBI:29105"/>
    </ligand>
</feature>
<protein>
    <recommendedName>
        <fullName evidence="3 8">6-carboxy-5,6,7,8-tetrahydropterin synthase</fullName>
        <ecNumber evidence="8">4.-.-.-</ecNumber>
    </recommendedName>
</protein>
<feature type="active site" description="Charge relay system" evidence="9">
    <location>
        <position position="75"/>
    </location>
</feature>
<sequence>MMEEWLIYKEFRFEAAHRLPHHDGKCSRLHGHSWVGRVYVKGNQLIEEGSKQGMIMDYGDIKTYLKPLLDNFLDHYYLNETTGLENPSSEAIAKWVFERLEEAGLPGLYAVEIQETCTSGTRYSRSQKSEVRSQKRCDPGDF</sequence>